<dbReference type="InterPro" id="IPR036093">
    <property type="entry name" value="NAC_dom_sf"/>
</dbReference>
<keyword evidence="1" id="KW-0805">Transcription regulation</keyword>
<evidence type="ECO:0000256" key="1">
    <source>
        <dbReference type="ARBA" id="ARBA00023015"/>
    </source>
</evidence>
<keyword evidence="3" id="KW-0804">Transcription</keyword>
<dbReference type="Proteomes" id="UP000504603">
    <property type="component" value="Unplaced"/>
</dbReference>
<evidence type="ECO:0000256" key="3">
    <source>
        <dbReference type="ARBA" id="ARBA00023163"/>
    </source>
</evidence>
<dbReference type="GeneID" id="111007339"/>
<keyword evidence="4" id="KW-0539">Nucleus</keyword>
<evidence type="ECO:0000256" key="5">
    <source>
        <dbReference type="SAM" id="MobiDB-lite"/>
    </source>
</evidence>
<feature type="domain" description="NAC" evidence="6">
    <location>
        <begin position="27"/>
        <end position="201"/>
    </location>
</feature>
<sequence>MEVTTTKLVDVAASSECCEEEEEEEVMLPGFRFHPTDEELVGFYLRQKVEKKPISIEIIKQIDIYKYDPWDLPRVSNVGEKEWYFFSIRGRKYRNSTRPNRVTGSGFWKATGIDKPIFSTHIMKSSPNYQERPSCIIGLKKSLVYYRGSAGKATKTDWMMHEFRLPFNTNNNSSQPSLHHHHSYILPQDAEVWTLCRIFRRVPSFRKYTPSTNNPKNQNNIIINNPIPISDLTLQNPNYHSNTIFTSKSNTTSPFSTPLHHETKPNPNSQQLNIFNPNLPLSHAIFLEPSSSYPSSFRNDVDGKEGRDDIFTNRGWDELRPVVQFAVDPSSQLYDCI</sequence>
<dbReference type="OrthoDB" id="1883668at2759"/>
<name>A0A6J1C187_MOMCH</name>
<dbReference type="PANTHER" id="PTHR31744:SF65">
    <property type="entry name" value="TRANSCRIPTION FACTOR JUNGBRUNNEN 1"/>
    <property type="match status" value="1"/>
</dbReference>
<evidence type="ECO:0000256" key="2">
    <source>
        <dbReference type="ARBA" id="ARBA00023125"/>
    </source>
</evidence>
<dbReference type="InterPro" id="IPR003441">
    <property type="entry name" value="NAC-dom"/>
</dbReference>
<dbReference type="PANTHER" id="PTHR31744">
    <property type="entry name" value="PROTEIN CUP-SHAPED COTYLEDON 2-RELATED"/>
    <property type="match status" value="1"/>
</dbReference>
<dbReference type="GO" id="GO:0006355">
    <property type="term" value="P:regulation of DNA-templated transcription"/>
    <property type="evidence" value="ECO:0007669"/>
    <property type="project" value="InterPro"/>
</dbReference>
<dbReference type="Pfam" id="PF02365">
    <property type="entry name" value="NAM"/>
    <property type="match status" value="1"/>
</dbReference>
<protein>
    <submittedName>
        <fullName evidence="8">Transcription factor JUNGBRUNNEN 1</fullName>
    </submittedName>
</protein>
<dbReference type="AlphaFoldDB" id="A0A6J1C187"/>
<dbReference type="GO" id="GO:0003677">
    <property type="term" value="F:DNA binding"/>
    <property type="evidence" value="ECO:0007669"/>
    <property type="project" value="UniProtKB-KW"/>
</dbReference>
<evidence type="ECO:0000259" key="6">
    <source>
        <dbReference type="PROSITE" id="PS51005"/>
    </source>
</evidence>
<proteinExistence type="predicted"/>
<gene>
    <name evidence="8" type="primary">LOC111007339</name>
</gene>
<keyword evidence="2" id="KW-0238">DNA-binding</keyword>
<dbReference type="RefSeq" id="XP_022135374.1">
    <property type="nucleotide sequence ID" value="XM_022279682.1"/>
</dbReference>
<keyword evidence="7" id="KW-1185">Reference proteome</keyword>
<dbReference type="KEGG" id="mcha:111007339"/>
<reference evidence="8" key="1">
    <citation type="submission" date="2025-08" db="UniProtKB">
        <authorList>
            <consortium name="RefSeq"/>
        </authorList>
    </citation>
    <scope>IDENTIFICATION</scope>
    <source>
        <strain evidence="8">OHB3-1</strain>
    </source>
</reference>
<evidence type="ECO:0000313" key="7">
    <source>
        <dbReference type="Proteomes" id="UP000504603"/>
    </source>
</evidence>
<accession>A0A6J1C187</accession>
<dbReference type="Gene3D" id="2.170.150.80">
    <property type="entry name" value="NAC domain"/>
    <property type="match status" value="1"/>
</dbReference>
<dbReference type="SUPFAM" id="SSF101941">
    <property type="entry name" value="NAC domain"/>
    <property type="match status" value="1"/>
</dbReference>
<dbReference type="PROSITE" id="PS51005">
    <property type="entry name" value="NAC"/>
    <property type="match status" value="1"/>
</dbReference>
<evidence type="ECO:0000313" key="8">
    <source>
        <dbReference type="RefSeq" id="XP_022135374.1"/>
    </source>
</evidence>
<evidence type="ECO:0000256" key="4">
    <source>
        <dbReference type="ARBA" id="ARBA00023242"/>
    </source>
</evidence>
<feature type="region of interest" description="Disordered" evidence="5">
    <location>
        <begin position="250"/>
        <end position="270"/>
    </location>
</feature>
<organism evidence="7 8">
    <name type="scientific">Momordica charantia</name>
    <name type="common">Bitter gourd</name>
    <name type="synonym">Balsam pear</name>
    <dbReference type="NCBI Taxonomy" id="3673"/>
    <lineage>
        <taxon>Eukaryota</taxon>
        <taxon>Viridiplantae</taxon>
        <taxon>Streptophyta</taxon>
        <taxon>Embryophyta</taxon>
        <taxon>Tracheophyta</taxon>
        <taxon>Spermatophyta</taxon>
        <taxon>Magnoliopsida</taxon>
        <taxon>eudicotyledons</taxon>
        <taxon>Gunneridae</taxon>
        <taxon>Pentapetalae</taxon>
        <taxon>rosids</taxon>
        <taxon>fabids</taxon>
        <taxon>Cucurbitales</taxon>
        <taxon>Cucurbitaceae</taxon>
        <taxon>Momordiceae</taxon>
        <taxon>Momordica</taxon>
    </lineage>
</organism>